<evidence type="ECO:0000256" key="1">
    <source>
        <dbReference type="SAM" id="MobiDB-lite"/>
    </source>
</evidence>
<dbReference type="GO" id="GO:0001725">
    <property type="term" value="C:stress fiber"/>
    <property type="evidence" value="ECO:0007669"/>
    <property type="project" value="TreeGrafter"/>
</dbReference>
<dbReference type="Proteomes" id="UP000053660">
    <property type="component" value="Unassembled WGS sequence"/>
</dbReference>
<keyword evidence="3" id="KW-1185">Reference proteome</keyword>
<dbReference type="EMBL" id="KN600107">
    <property type="protein sequence ID" value="KHJ80649.1"/>
    <property type="molecule type" value="Genomic_DNA"/>
</dbReference>
<dbReference type="GO" id="GO:0032034">
    <property type="term" value="F:myosin II head/neck binding"/>
    <property type="evidence" value="ECO:0007669"/>
    <property type="project" value="TreeGrafter"/>
</dbReference>
<dbReference type="OrthoDB" id="15627at2759"/>
<proteinExistence type="predicted"/>
<organism evidence="2 3">
    <name type="scientific">Oesophagostomum dentatum</name>
    <name type="common">Nodular worm</name>
    <dbReference type="NCBI Taxonomy" id="61180"/>
    <lineage>
        <taxon>Eukaryota</taxon>
        <taxon>Metazoa</taxon>
        <taxon>Ecdysozoa</taxon>
        <taxon>Nematoda</taxon>
        <taxon>Chromadorea</taxon>
        <taxon>Rhabditida</taxon>
        <taxon>Rhabditina</taxon>
        <taxon>Rhabditomorpha</taxon>
        <taxon>Strongyloidea</taxon>
        <taxon>Strongylidae</taxon>
        <taxon>Oesophagostomum</taxon>
    </lineage>
</organism>
<dbReference type="PANTHER" id="PTHR15551:SF3">
    <property type="entry name" value="LIM AND CALPONIN HOMOLOGY DOMAINS-CONTAINING PROTEIN 1"/>
    <property type="match status" value="1"/>
</dbReference>
<dbReference type="PANTHER" id="PTHR15551">
    <property type="entry name" value="LIM DOMAIN ONLY 7"/>
    <property type="match status" value="1"/>
</dbReference>
<dbReference type="GO" id="GO:0051893">
    <property type="term" value="P:regulation of focal adhesion assembly"/>
    <property type="evidence" value="ECO:0007669"/>
    <property type="project" value="TreeGrafter"/>
</dbReference>
<protein>
    <recommendedName>
        <fullName evidence="4">LIM domain protein</fullName>
    </recommendedName>
</protein>
<dbReference type="Gene3D" id="2.10.110.10">
    <property type="entry name" value="Cysteine Rich Protein"/>
    <property type="match status" value="1"/>
</dbReference>
<gene>
    <name evidence="2" type="ORF">OESDEN_19673</name>
</gene>
<evidence type="ECO:0000313" key="3">
    <source>
        <dbReference type="Proteomes" id="UP000053660"/>
    </source>
</evidence>
<reference evidence="2 3" key="1">
    <citation type="submission" date="2014-03" db="EMBL/GenBank/DDBJ databases">
        <title>Draft genome of the hookworm Oesophagostomum dentatum.</title>
        <authorList>
            <person name="Mitreva M."/>
        </authorList>
    </citation>
    <scope>NUCLEOTIDE SEQUENCE [LARGE SCALE GENOMIC DNA]</scope>
    <source>
        <strain evidence="2 3">OD-Hann</strain>
    </source>
</reference>
<evidence type="ECO:0000313" key="2">
    <source>
        <dbReference type="EMBL" id="KHJ80649.1"/>
    </source>
</evidence>
<feature type="non-terminal residue" evidence="2">
    <location>
        <position position="125"/>
    </location>
</feature>
<dbReference type="AlphaFoldDB" id="A0A0B1S6W9"/>
<evidence type="ECO:0008006" key="4">
    <source>
        <dbReference type="Google" id="ProtNLM"/>
    </source>
</evidence>
<feature type="compositionally biased region" description="Basic and acidic residues" evidence="1">
    <location>
        <begin position="91"/>
        <end position="125"/>
    </location>
</feature>
<accession>A0A0B1S6W9</accession>
<sequence length="125" mass="14720">MSSSYREEIRREPVNNDQVVAVSGKHRCAHCGEELGRGAAMIIESLNLFYHLACFKCYSYQPDYRSRNYDSLRYGGQNDPREVDSSYTSTEYRRREQREVSPADYGRRDMSSSYREEIRREPVNN</sequence>
<name>A0A0B1S6W9_OESDE</name>
<feature type="region of interest" description="Disordered" evidence="1">
    <location>
        <begin position="68"/>
        <end position="125"/>
    </location>
</feature>
<dbReference type="GO" id="GO:0051496">
    <property type="term" value="P:positive regulation of stress fiber assembly"/>
    <property type="evidence" value="ECO:0007669"/>
    <property type="project" value="TreeGrafter"/>
</dbReference>